<name>A0A819GZY1_9BILA</name>
<reference evidence="3" key="1">
    <citation type="submission" date="2021-02" db="EMBL/GenBank/DDBJ databases">
        <authorList>
            <person name="Nowell W R."/>
        </authorList>
    </citation>
    <scope>NUCLEOTIDE SEQUENCE</scope>
</reference>
<dbReference type="AlphaFoldDB" id="A0A819GZY1"/>
<protein>
    <submittedName>
        <fullName evidence="3">Uncharacterized protein</fullName>
    </submittedName>
</protein>
<keyword evidence="1" id="KW-0175">Coiled coil</keyword>
<gene>
    <name evidence="3" type="ORF">JBS370_LOCUS20198</name>
</gene>
<proteinExistence type="predicted"/>
<feature type="region of interest" description="Disordered" evidence="2">
    <location>
        <begin position="135"/>
        <end position="177"/>
    </location>
</feature>
<comment type="caution">
    <text evidence="3">The sequence shown here is derived from an EMBL/GenBank/DDBJ whole genome shotgun (WGS) entry which is preliminary data.</text>
</comment>
<accession>A0A819GZY1</accession>
<feature type="coiled-coil region" evidence="1">
    <location>
        <begin position="200"/>
        <end position="227"/>
    </location>
</feature>
<evidence type="ECO:0000313" key="4">
    <source>
        <dbReference type="Proteomes" id="UP000663836"/>
    </source>
</evidence>
<dbReference type="Proteomes" id="UP000663836">
    <property type="component" value="Unassembled WGS sequence"/>
</dbReference>
<organism evidence="3 4">
    <name type="scientific">Rotaria sordida</name>
    <dbReference type="NCBI Taxonomy" id="392033"/>
    <lineage>
        <taxon>Eukaryota</taxon>
        <taxon>Metazoa</taxon>
        <taxon>Spiralia</taxon>
        <taxon>Gnathifera</taxon>
        <taxon>Rotifera</taxon>
        <taxon>Eurotatoria</taxon>
        <taxon>Bdelloidea</taxon>
        <taxon>Philodinida</taxon>
        <taxon>Philodinidae</taxon>
        <taxon>Rotaria</taxon>
    </lineage>
</organism>
<dbReference type="PANTHER" id="PTHR46579">
    <property type="entry name" value="F5/8 TYPE C DOMAIN-CONTAINING PROTEIN-RELATED"/>
    <property type="match status" value="1"/>
</dbReference>
<dbReference type="PANTHER" id="PTHR46579:SF1">
    <property type="entry name" value="F5_8 TYPE C DOMAIN-CONTAINING PROTEIN"/>
    <property type="match status" value="1"/>
</dbReference>
<evidence type="ECO:0000313" key="3">
    <source>
        <dbReference type="EMBL" id="CAF3887782.1"/>
    </source>
</evidence>
<sequence length="1160" mass="131056">MTNPPDNSVDELTFTVLQPVPLEVSEDFQNIPASPRPLMIDQASPRPLMIDQASPRALMIDPPRTPFTNKTLTKSLTNTVKHSRSIRNCSTNINAKETSTNNKEININSTSTVYQNMPNIYSQILNEPIVVSVERSTRNSNEENTYNHRTSIPQSSSHHQQVNNTPDGEGNDSFSMNSISSDTYQILSRFPEFRRLVKAYNNEKRKCQMWINDYARLQQQCNQLQENSFPRPPIVALSYLVDLVTIIQQSSGRGDARSDEELARDLGVNPIILMSLKDKSPQQTALNVFNYIYPGYSEKVKLASITNLESLRPALLETILVFAQRVAPGVPYKMQDLREALSNSIRGARYQSRRSNGNIIQAMGLFENGNADRGVSQRDMNQIIHHDNPTGNNDMEIDASIQTADPRHRADVTSPLHPLSSSDHDDTVGDSSTIASRPFDMSDLQSNFTSINDNNNELTENKNENIEDTTMDSSSDENSNEHVFDENSDEDLVNEAASDDRDEEELFNSYEHHTDRNFTSTEIALALSLLKSRHSLTNSCISNICKLLKLLRVPNSPLDFRHVRSLICSPYKSTIFGDTLISCPSCHKISTDYTHCSTTPNCVNTEKFVSNPTINHVLRIEPQIRSILERNNLITPNKDKNTIRDLIDTPFYRKIVNNETSSIITLLMNSDGAVVKSISRSVWVTTFVINELSPSVRFNRDNVIIAMISVGSVKPHKAEMQIFLKHLVKELTQLERIGLQYTPISSSNCVDQTVRVFVIAATCDKPAASLVINHTEAGGYYGCIHCENIKIGDGNARVFLQNDNDDFELRSNDTYDEAVALLQRSSSKERRESITSLNSGLEGLRGPCELRTLKYFDVYQSFLSDTLHTLYEGAMARMLRIFFDKVSQKTGITREMSIRNAIDAVSAVVKSISYPSTTAFDQVLDEQRYDHFRCLAFAAHLIESSKIDLATHQDVRSLLEEFNRKFESLYTKQHAKPVIHALNHFADNIKNYGPAFRYSTFEFEATVGSLAPDVKKFVTKYTGGRSYNLFKTIFVEQQRFTSDPIDIFRRTHDGCLMYNRKNIPAIGFLEIIISFDNGNEPVLVIRPVNLLATADTISINNRIYKCTNVLYGTYHETALEVTNLDCIIQKLAFRRGINVKFPPVPNSMFFFQYPNRSGST</sequence>
<feature type="compositionally biased region" description="Polar residues" evidence="2">
    <location>
        <begin position="142"/>
        <end position="177"/>
    </location>
</feature>
<feature type="region of interest" description="Disordered" evidence="2">
    <location>
        <begin position="405"/>
        <end position="503"/>
    </location>
</feature>
<evidence type="ECO:0000256" key="1">
    <source>
        <dbReference type="SAM" id="Coils"/>
    </source>
</evidence>
<evidence type="ECO:0000256" key="2">
    <source>
        <dbReference type="SAM" id="MobiDB-lite"/>
    </source>
</evidence>
<dbReference type="InterPro" id="IPR004242">
    <property type="entry name" value="Transposase_21"/>
</dbReference>
<dbReference type="Pfam" id="PF02992">
    <property type="entry name" value="Transposase_21"/>
    <property type="match status" value="1"/>
</dbReference>
<dbReference type="EMBL" id="CAJOBD010002517">
    <property type="protein sequence ID" value="CAF3887782.1"/>
    <property type="molecule type" value="Genomic_DNA"/>
</dbReference>